<dbReference type="EMBL" id="JALLPJ020000292">
    <property type="protein sequence ID" value="KAL3796592.1"/>
    <property type="molecule type" value="Genomic_DNA"/>
</dbReference>
<evidence type="ECO:0000313" key="1">
    <source>
        <dbReference type="EMBL" id="KAL3796592.1"/>
    </source>
</evidence>
<name>A0ABD3Q957_9STRA</name>
<reference evidence="1 2" key="1">
    <citation type="submission" date="2024-10" db="EMBL/GenBank/DDBJ databases">
        <title>Updated reference genomes for cyclostephanoid diatoms.</title>
        <authorList>
            <person name="Roberts W.R."/>
            <person name="Alverson A.J."/>
        </authorList>
    </citation>
    <scope>NUCLEOTIDE SEQUENCE [LARGE SCALE GENOMIC DNA]</scope>
    <source>
        <strain evidence="1 2">AJA010-31</strain>
    </source>
</reference>
<proteinExistence type="predicted"/>
<dbReference type="AlphaFoldDB" id="A0ABD3Q957"/>
<comment type="caution">
    <text evidence="1">The sequence shown here is derived from an EMBL/GenBank/DDBJ whole genome shotgun (WGS) entry which is preliminary data.</text>
</comment>
<sequence length="243" mass="27139">MHTVSVGFARTSDLDEVVDAARMFADNSGKADALLKAAESKLQEIAVDKLGKDWHEKGLLNVPSFYTESSDGMALGHMLWLHNCLKAFGMYEFAKDRYEILEGVTVKWKKKSFEDNKKKCLHIRFMHSPFSNSAHPGRSFDATVDLTKALKDHYNPELAKQKLAEVHEWLKKDAKLTGEERAAVGWSRGYNLTTWGGFSGEVISISNILLGRMGLRDIGGPTKTAADESEQMRELIRCLSSVA</sequence>
<evidence type="ECO:0000313" key="2">
    <source>
        <dbReference type="Proteomes" id="UP001530400"/>
    </source>
</evidence>
<accession>A0ABD3Q957</accession>
<keyword evidence="2" id="KW-1185">Reference proteome</keyword>
<organism evidence="1 2">
    <name type="scientific">Cyclotella atomus</name>
    <dbReference type="NCBI Taxonomy" id="382360"/>
    <lineage>
        <taxon>Eukaryota</taxon>
        <taxon>Sar</taxon>
        <taxon>Stramenopiles</taxon>
        <taxon>Ochrophyta</taxon>
        <taxon>Bacillariophyta</taxon>
        <taxon>Coscinodiscophyceae</taxon>
        <taxon>Thalassiosirophycidae</taxon>
        <taxon>Stephanodiscales</taxon>
        <taxon>Stephanodiscaceae</taxon>
        <taxon>Cyclotella</taxon>
    </lineage>
</organism>
<gene>
    <name evidence="1" type="ORF">ACHAWO_010296</name>
</gene>
<protein>
    <submittedName>
        <fullName evidence="1">Uncharacterized protein</fullName>
    </submittedName>
</protein>
<dbReference type="Proteomes" id="UP001530400">
    <property type="component" value="Unassembled WGS sequence"/>
</dbReference>